<protein>
    <submittedName>
        <fullName evidence="1">Uncharacterized protein</fullName>
    </submittedName>
</protein>
<evidence type="ECO:0000313" key="1">
    <source>
        <dbReference type="EMBL" id="UUT34755.1"/>
    </source>
</evidence>
<dbReference type="EMBL" id="CP091139">
    <property type="protein sequence ID" value="UUT34755.1"/>
    <property type="molecule type" value="Genomic_DNA"/>
</dbReference>
<dbReference type="RefSeq" id="WP_259611281.1">
    <property type="nucleotide sequence ID" value="NZ_CP091139.2"/>
</dbReference>
<evidence type="ECO:0000313" key="2">
    <source>
        <dbReference type="Proteomes" id="UP001054811"/>
    </source>
</evidence>
<reference evidence="1" key="1">
    <citation type="submission" date="2022-01" db="EMBL/GenBank/DDBJ databases">
        <title>Microbacterium eymi and Microbacterium rhizovicinus sp. nov., isolated from the rhizospheric soil of Elymus tsukushiensis, a plant native to the Dokdo Islands, Republic of Korea.</title>
        <authorList>
            <person name="Hwang Y.J."/>
        </authorList>
    </citation>
    <scope>NUCLEOTIDE SEQUENCE</scope>
    <source>
        <strain evidence="1">KUDC0405</strain>
    </source>
</reference>
<dbReference type="Proteomes" id="UP001054811">
    <property type="component" value="Chromosome"/>
</dbReference>
<proteinExistence type="predicted"/>
<organism evidence="1 2">
    <name type="scientific">Microbacterium elymi</name>
    <dbReference type="NCBI Taxonomy" id="2909587"/>
    <lineage>
        <taxon>Bacteria</taxon>
        <taxon>Bacillati</taxon>
        <taxon>Actinomycetota</taxon>
        <taxon>Actinomycetes</taxon>
        <taxon>Micrococcales</taxon>
        <taxon>Microbacteriaceae</taxon>
        <taxon>Microbacterium</taxon>
    </lineage>
</organism>
<sequence length="60" mass="6961">MSRKRVLIGVHQHPKAEFWPDAVSYADGNLSEVRGHRQVTDAYLLSLARRHPRWHARDDG</sequence>
<accession>A0ABY5NHW1</accession>
<gene>
    <name evidence="1" type="ORF">L2X98_30340</name>
</gene>
<name>A0ABY5NHW1_9MICO</name>
<keyword evidence="2" id="KW-1185">Reference proteome</keyword>